<dbReference type="AlphaFoldDB" id="A0ABD0VEN2"/>
<keyword evidence="2" id="KW-0472">Membrane</keyword>
<organism evidence="3 4">
    <name type="scientific">Dendrobium thyrsiflorum</name>
    <name type="common">Pinecone-like raceme dendrobium</name>
    <name type="synonym">Orchid</name>
    <dbReference type="NCBI Taxonomy" id="117978"/>
    <lineage>
        <taxon>Eukaryota</taxon>
        <taxon>Viridiplantae</taxon>
        <taxon>Streptophyta</taxon>
        <taxon>Embryophyta</taxon>
        <taxon>Tracheophyta</taxon>
        <taxon>Spermatophyta</taxon>
        <taxon>Magnoliopsida</taxon>
        <taxon>Liliopsida</taxon>
        <taxon>Asparagales</taxon>
        <taxon>Orchidaceae</taxon>
        <taxon>Epidendroideae</taxon>
        <taxon>Malaxideae</taxon>
        <taxon>Dendrobiinae</taxon>
        <taxon>Dendrobium</taxon>
    </lineage>
</organism>
<evidence type="ECO:0008006" key="5">
    <source>
        <dbReference type="Google" id="ProtNLM"/>
    </source>
</evidence>
<feature type="transmembrane region" description="Helical" evidence="2">
    <location>
        <begin position="126"/>
        <end position="146"/>
    </location>
</feature>
<evidence type="ECO:0000313" key="4">
    <source>
        <dbReference type="Proteomes" id="UP001552299"/>
    </source>
</evidence>
<keyword evidence="4" id="KW-1185">Reference proteome</keyword>
<gene>
    <name evidence="3" type="ORF">M5K25_007631</name>
</gene>
<evidence type="ECO:0000256" key="2">
    <source>
        <dbReference type="SAM" id="Phobius"/>
    </source>
</evidence>
<name>A0ABD0VEN2_DENTH</name>
<keyword evidence="2" id="KW-0812">Transmembrane</keyword>
<feature type="region of interest" description="Disordered" evidence="1">
    <location>
        <begin position="41"/>
        <end position="61"/>
    </location>
</feature>
<dbReference type="EMBL" id="JANQDX010000006">
    <property type="protein sequence ID" value="KAL0923569.1"/>
    <property type="molecule type" value="Genomic_DNA"/>
</dbReference>
<reference evidence="3 4" key="1">
    <citation type="journal article" date="2024" name="Plant Biotechnol. J.">
        <title>Dendrobium thyrsiflorum genome and its molecular insights into genes involved in important horticultural traits.</title>
        <authorList>
            <person name="Chen B."/>
            <person name="Wang J.Y."/>
            <person name="Zheng P.J."/>
            <person name="Li K.L."/>
            <person name="Liang Y.M."/>
            <person name="Chen X.F."/>
            <person name="Zhang C."/>
            <person name="Zhao X."/>
            <person name="He X."/>
            <person name="Zhang G.Q."/>
            <person name="Liu Z.J."/>
            <person name="Xu Q."/>
        </authorList>
    </citation>
    <scope>NUCLEOTIDE SEQUENCE [LARGE SCALE GENOMIC DNA]</scope>
    <source>
        <strain evidence="3">GZMU011</strain>
    </source>
</reference>
<evidence type="ECO:0000313" key="3">
    <source>
        <dbReference type="EMBL" id="KAL0923569.1"/>
    </source>
</evidence>
<dbReference type="Pfam" id="PF11947">
    <property type="entry name" value="DUF3464"/>
    <property type="match status" value="1"/>
</dbReference>
<dbReference type="PANTHER" id="PTHR34575">
    <property type="entry name" value="PROTEIN PAM68, CHLOROPLASTIC"/>
    <property type="match status" value="1"/>
</dbReference>
<dbReference type="Proteomes" id="UP001552299">
    <property type="component" value="Unassembled WGS sequence"/>
</dbReference>
<comment type="caution">
    <text evidence="3">The sequence shown here is derived from an EMBL/GenBank/DDBJ whole genome shotgun (WGS) entry which is preliminary data.</text>
</comment>
<accession>A0ABD0VEN2</accession>
<dbReference type="PANTHER" id="PTHR34575:SF6">
    <property type="entry name" value="EXPRESSED PROTEIN"/>
    <property type="match status" value="1"/>
</dbReference>
<sequence length="181" mass="20011">MGTLLHQALLPSQALLTRISPWMTHSKALLPPTSNRNFTVRSQGRGFGASVPKNKNKKPGINDIQINQSEAKNGDDDDDDDEIPQEVFDRMIRRVLFYVGTPMAAGLALLYVLSLVKERGLFDVPGWLPLTIILISFGTSGLGIGFGTLSTSWDPEVEGSLLGFEEAKKNWPVMWKEGDKR</sequence>
<protein>
    <recommendedName>
        <fullName evidence="5">Protein PAM68, chloroplastic</fullName>
    </recommendedName>
</protein>
<keyword evidence="2" id="KW-1133">Transmembrane helix</keyword>
<dbReference type="InterPro" id="IPR021855">
    <property type="entry name" value="PAM68-like"/>
</dbReference>
<feature type="transmembrane region" description="Helical" evidence="2">
    <location>
        <begin position="95"/>
        <end position="114"/>
    </location>
</feature>
<proteinExistence type="predicted"/>
<evidence type="ECO:0000256" key="1">
    <source>
        <dbReference type="SAM" id="MobiDB-lite"/>
    </source>
</evidence>